<dbReference type="KEGG" id="maqe:RJ40_04865"/>
<dbReference type="RefSeq" id="WP_265582240.1">
    <property type="nucleotide sequence ID" value="NZ_CP036172.1"/>
</dbReference>
<evidence type="ECO:0000313" key="1">
    <source>
        <dbReference type="EMBL" id="QSZ66871.1"/>
    </source>
</evidence>
<proteinExistence type="predicted"/>
<dbReference type="GeneID" id="76423670"/>
<protein>
    <submittedName>
        <fullName evidence="1">Uncharacterized protein</fullName>
    </submittedName>
</protein>
<dbReference type="Proteomes" id="UP001042704">
    <property type="component" value="Chromosome"/>
</dbReference>
<gene>
    <name evidence="1" type="ORF">RJ40_04865</name>
</gene>
<reference evidence="1" key="1">
    <citation type="journal article" date="2001" name="Int. J. Syst. Evol. Microbiol.">
        <title>Methanofollis aquaemaris sp. nov., a methanogen isolated from an aquaculture fish pond.</title>
        <authorList>
            <person name="Lai M.C."/>
            <person name="Chen S.C."/>
        </authorList>
    </citation>
    <scope>NUCLEOTIDE SEQUENCE</scope>
    <source>
        <strain evidence="1">N2F9704</strain>
    </source>
</reference>
<sequence>MGEKVENIVVLLVGVLLLVGALAVQQPFPLFPPERNGEITPTVPTPESTYTPAGTQEIFRYASAGYENQTFVVPVNATAPPLTIRYSVTPRLIEEGSDRVPSLDSWFVVRVVDEEGTVVGEDGYGTPAGEKGGYSRNEKGNLEVFAAGVYTVEIRFHEMIAEIVVETETPLTPQPSPGSP</sequence>
<reference evidence="1" key="2">
    <citation type="submission" date="2019-02" db="EMBL/GenBank/DDBJ databases">
        <authorList>
            <person name="Chen S.-C."/>
            <person name="Chien H.-H."/>
            <person name="Lai M.-C."/>
        </authorList>
    </citation>
    <scope>NUCLEOTIDE SEQUENCE</scope>
    <source>
        <strain evidence="1">N2F9704</strain>
    </source>
</reference>
<organism evidence="1 2">
    <name type="scientific">Methanofollis aquaemaris</name>
    <dbReference type="NCBI Taxonomy" id="126734"/>
    <lineage>
        <taxon>Archaea</taxon>
        <taxon>Methanobacteriati</taxon>
        <taxon>Methanobacteriota</taxon>
        <taxon>Stenosarchaea group</taxon>
        <taxon>Methanomicrobia</taxon>
        <taxon>Methanomicrobiales</taxon>
        <taxon>Methanomicrobiaceae</taxon>
        <taxon>Methanofollis</taxon>
    </lineage>
</organism>
<accession>A0A8A3S561</accession>
<evidence type="ECO:0000313" key="2">
    <source>
        <dbReference type="Proteomes" id="UP001042704"/>
    </source>
</evidence>
<name>A0A8A3S561_9EURY</name>
<dbReference type="EMBL" id="CP036172">
    <property type="protein sequence ID" value="QSZ66871.1"/>
    <property type="molecule type" value="Genomic_DNA"/>
</dbReference>
<keyword evidence="2" id="KW-1185">Reference proteome</keyword>
<dbReference type="AlphaFoldDB" id="A0A8A3S561"/>